<dbReference type="Pfam" id="PF04542">
    <property type="entry name" value="Sigma70_r2"/>
    <property type="match status" value="1"/>
</dbReference>
<keyword evidence="3" id="KW-0731">Sigma factor</keyword>
<dbReference type="PANTHER" id="PTHR43133:SF46">
    <property type="entry name" value="RNA POLYMERASE SIGMA-70 FACTOR ECF SUBFAMILY"/>
    <property type="match status" value="1"/>
</dbReference>
<name>A0A2S7KQR0_9FLAO</name>
<dbReference type="NCBIfam" id="TIGR02937">
    <property type="entry name" value="sigma70-ECF"/>
    <property type="match status" value="1"/>
</dbReference>
<dbReference type="AlphaFoldDB" id="A0A2S7KQR0"/>
<dbReference type="SUPFAM" id="SSF88946">
    <property type="entry name" value="Sigma2 domain of RNA polymerase sigma factors"/>
    <property type="match status" value="1"/>
</dbReference>
<dbReference type="Pfam" id="PF08281">
    <property type="entry name" value="Sigma70_r4_2"/>
    <property type="match status" value="1"/>
</dbReference>
<keyword evidence="4" id="KW-0804">Transcription</keyword>
<sequence length="173" mass="20575">MEKKLFENVCQEQIYSQLYQRLAKDLHDFIYFKYGNQVNPEDKVHEAFMKLWQNCDSVPPEKAKSYLFTVANNLVLNELKHNKVVYKFKQIPKRSETNKTPHTELVEEEYLERFQEALNKLPEGQRIAFLLNRVEGKKHQEIADMLDISRKAVEKRIYTALDKILKELGEILE</sequence>
<comment type="caution">
    <text evidence="7">The sequence shown here is derived from an EMBL/GenBank/DDBJ whole genome shotgun (WGS) entry which is preliminary data.</text>
</comment>
<evidence type="ECO:0000313" key="7">
    <source>
        <dbReference type="EMBL" id="PQB04903.1"/>
    </source>
</evidence>
<dbReference type="Gene3D" id="1.10.1740.10">
    <property type="match status" value="1"/>
</dbReference>
<dbReference type="Proteomes" id="UP000239800">
    <property type="component" value="Unassembled WGS sequence"/>
</dbReference>
<organism evidence="7 8">
    <name type="scientific">Aureitalea marina</name>
    <dbReference type="NCBI Taxonomy" id="930804"/>
    <lineage>
        <taxon>Bacteria</taxon>
        <taxon>Pseudomonadati</taxon>
        <taxon>Bacteroidota</taxon>
        <taxon>Flavobacteriia</taxon>
        <taxon>Flavobacteriales</taxon>
        <taxon>Flavobacteriaceae</taxon>
        <taxon>Aureitalea</taxon>
    </lineage>
</organism>
<dbReference type="OrthoDB" id="659855at2"/>
<dbReference type="GO" id="GO:0016987">
    <property type="term" value="F:sigma factor activity"/>
    <property type="evidence" value="ECO:0007669"/>
    <property type="project" value="UniProtKB-KW"/>
</dbReference>
<dbReference type="InterPro" id="IPR013249">
    <property type="entry name" value="RNA_pol_sigma70_r4_t2"/>
</dbReference>
<dbReference type="InterPro" id="IPR007627">
    <property type="entry name" value="RNA_pol_sigma70_r2"/>
</dbReference>
<dbReference type="GO" id="GO:0003677">
    <property type="term" value="F:DNA binding"/>
    <property type="evidence" value="ECO:0007669"/>
    <property type="project" value="InterPro"/>
</dbReference>
<dbReference type="Gene3D" id="1.10.10.10">
    <property type="entry name" value="Winged helix-like DNA-binding domain superfamily/Winged helix DNA-binding domain"/>
    <property type="match status" value="1"/>
</dbReference>
<dbReference type="InterPro" id="IPR039425">
    <property type="entry name" value="RNA_pol_sigma-70-like"/>
</dbReference>
<dbReference type="EMBL" id="MQUB01000001">
    <property type="protein sequence ID" value="PQB04903.1"/>
    <property type="molecule type" value="Genomic_DNA"/>
</dbReference>
<evidence type="ECO:0000259" key="6">
    <source>
        <dbReference type="Pfam" id="PF08281"/>
    </source>
</evidence>
<evidence type="ECO:0000256" key="3">
    <source>
        <dbReference type="ARBA" id="ARBA00023082"/>
    </source>
</evidence>
<dbReference type="GO" id="GO:0006352">
    <property type="term" value="P:DNA-templated transcription initiation"/>
    <property type="evidence" value="ECO:0007669"/>
    <property type="project" value="InterPro"/>
</dbReference>
<comment type="similarity">
    <text evidence="1">Belongs to the sigma-70 factor family. ECF subfamily.</text>
</comment>
<keyword evidence="8" id="KW-1185">Reference proteome</keyword>
<feature type="domain" description="RNA polymerase sigma factor 70 region 4 type 2" evidence="6">
    <location>
        <begin position="112"/>
        <end position="163"/>
    </location>
</feature>
<proteinExistence type="inferred from homology"/>
<dbReference type="SUPFAM" id="SSF88659">
    <property type="entry name" value="Sigma3 and sigma4 domains of RNA polymerase sigma factors"/>
    <property type="match status" value="1"/>
</dbReference>
<feature type="domain" description="RNA polymerase sigma-70 region 2" evidence="5">
    <location>
        <begin position="18"/>
        <end position="82"/>
    </location>
</feature>
<reference evidence="7 8" key="1">
    <citation type="submission" date="2016-11" db="EMBL/GenBank/DDBJ databases">
        <title>Trade-off between light-utilization and light-protection in marine flavobacteria.</title>
        <authorList>
            <person name="Kumagai Y."/>
        </authorList>
    </citation>
    <scope>NUCLEOTIDE SEQUENCE [LARGE SCALE GENOMIC DNA]</scope>
    <source>
        <strain evidence="7 8">NBRC 107741</strain>
    </source>
</reference>
<keyword evidence="2" id="KW-0805">Transcription regulation</keyword>
<dbReference type="InterPro" id="IPR014284">
    <property type="entry name" value="RNA_pol_sigma-70_dom"/>
</dbReference>
<dbReference type="InterPro" id="IPR013325">
    <property type="entry name" value="RNA_pol_sigma_r2"/>
</dbReference>
<dbReference type="CDD" id="cd06171">
    <property type="entry name" value="Sigma70_r4"/>
    <property type="match status" value="1"/>
</dbReference>
<accession>A0A2S7KQR0</accession>
<evidence type="ECO:0000256" key="2">
    <source>
        <dbReference type="ARBA" id="ARBA00023015"/>
    </source>
</evidence>
<dbReference type="PANTHER" id="PTHR43133">
    <property type="entry name" value="RNA POLYMERASE ECF-TYPE SIGMA FACTO"/>
    <property type="match status" value="1"/>
</dbReference>
<evidence type="ECO:0000256" key="4">
    <source>
        <dbReference type="ARBA" id="ARBA00023163"/>
    </source>
</evidence>
<evidence type="ECO:0000259" key="5">
    <source>
        <dbReference type="Pfam" id="PF04542"/>
    </source>
</evidence>
<protein>
    <submittedName>
        <fullName evidence="7">RNA polymerase subunit sigma-70</fullName>
    </submittedName>
</protein>
<gene>
    <name evidence="7" type="ORF">BST85_08380</name>
</gene>
<dbReference type="InterPro" id="IPR013324">
    <property type="entry name" value="RNA_pol_sigma_r3/r4-like"/>
</dbReference>
<dbReference type="RefSeq" id="WP_104812834.1">
    <property type="nucleotide sequence ID" value="NZ_MQUB01000001.1"/>
</dbReference>
<evidence type="ECO:0000313" key="8">
    <source>
        <dbReference type="Proteomes" id="UP000239800"/>
    </source>
</evidence>
<dbReference type="InterPro" id="IPR036388">
    <property type="entry name" value="WH-like_DNA-bd_sf"/>
</dbReference>
<evidence type="ECO:0000256" key="1">
    <source>
        <dbReference type="ARBA" id="ARBA00010641"/>
    </source>
</evidence>